<dbReference type="InterPro" id="IPR003437">
    <property type="entry name" value="GcvP"/>
</dbReference>
<evidence type="ECO:0000259" key="9">
    <source>
        <dbReference type="Pfam" id="PF02347"/>
    </source>
</evidence>
<comment type="similarity">
    <text evidence="3 8">Belongs to the GcvP family.</text>
</comment>
<dbReference type="EMBL" id="BSOG01000001">
    <property type="protein sequence ID" value="GLR12511.1"/>
    <property type="molecule type" value="Genomic_DNA"/>
</dbReference>
<dbReference type="Proteomes" id="UP001156706">
    <property type="component" value="Unassembled WGS sequence"/>
</dbReference>
<dbReference type="CDD" id="cd00613">
    <property type="entry name" value="GDC-P"/>
    <property type="match status" value="2"/>
</dbReference>
<organism evidence="11 12">
    <name type="scientific">Chitinimonas prasina</name>
    <dbReference type="NCBI Taxonomy" id="1434937"/>
    <lineage>
        <taxon>Bacteria</taxon>
        <taxon>Pseudomonadati</taxon>
        <taxon>Pseudomonadota</taxon>
        <taxon>Betaproteobacteria</taxon>
        <taxon>Neisseriales</taxon>
        <taxon>Chitinibacteraceae</taxon>
        <taxon>Chitinimonas</taxon>
    </lineage>
</organism>
<keyword evidence="5 8" id="KW-0663">Pyridoxal phosphate</keyword>
<feature type="domain" description="Glycine dehydrogenase C-terminal" evidence="10">
    <location>
        <begin position="777"/>
        <end position="898"/>
    </location>
</feature>
<feature type="domain" description="Glycine cleavage system P-protein N-terminal" evidence="9">
    <location>
        <begin position="15"/>
        <end position="437"/>
    </location>
</feature>
<comment type="function">
    <text evidence="2 8">The glycine cleavage system catalyzes the degradation of glycine. The P protein binds the alpha-amino group of glycine through its pyridoxal phosphate cofactor; CO(2) is released and the remaining methylamine moiety is then transferred to the lipoamide cofactor of the H protein.</text>
</comment>
<name>A0ABQ5YGU4_9NEIS</name>
<dbReference type="Pfam" id="PF21478">
    <property type="entry name" value="GcvP2_C"/>
    <property type="match status" value="1"/>
</dbReference>
<keyword evidence="6 8" id="KW-0560">Oxidoreductase</keyword>
<comment type="caution">
    <text evidence="11">The sequence shown here is derived from an EMBL/GenBank/DDBJ whole genome shotgun (WGS) entry which is preliminary data.</text>
</comment>
<evidence type="ECO:0000313" key="12">
    <source>
        <dbReference type="Proteomes" id="UP001156706"/>
    </source>
</evidence>
<dbReference type="EC" id="1.4.4.2" evidence="8"/>
<comment type="catalytic activity">
    <reaction evidence="7 8">
        <text>N(6)-[(R)-lipoyl]-L-lysyl-[glycine-cleavage complex H protein] + glycine + H(+) = N(6)-[(R)-S(8)-aminomethyldihydrolipoyl]-L-lysyl-[glycine-cleavage complex H protein] + CO2</text>
        <dbReference type="Rhea" id="RHEA:24304"/>
        <dbReference type="Rhea" id="RHEA-COMP:10494"/>
        <dbReference type="Rhea" id="RHEA-COMP:10495"/>
        <dbReference type="ChEBI" id="CHEBI:15378"/>
        <dbReference type="ChEBI" id="CHEBI:16526"/>
        <dbReference type="ChEBI" id="CHEBI:57305"/>
        <dbReference type="ChEBI" id="CHEBI:83099"/>
        <dbReference type="ChEBI" id="CHEBI:83143"/>
        <dbReference type="EC" id="1.4.4.2"/>
    </reaction>
</comment>
<dbReference type="HAMAP" id="MF_00711">
    <property type="entry name" value="GcvP"/>
    <property type="match status" value="1"/>
</dbReference>
<accession>A0ABQ5YGU4</accession>
<comment type="cofactor">
    <cofactor evidence="1 8">
        <name>pyridoxal 5'-phosphate</name>
        <dbReference type="ChEBI" id="CHEBI:597326"/>
    </cofactor>
</comment>
<feature type="modified residue" description="N6-(pyridoxal phosphate)lysine" evidence="8">
    <location>
        <position position="704"/>
    </location>
</feature>
<dbReference type="Gene3D" id="3.90.1150.10">
    <property type="entry name" value="Aspartate Aminotransferase, domain 1"/>
    <property type="match status" value="2"/>
</dbReference>
<dbReference type="InterPro" id="IPR049315">
    <property type="entry name" value="GDC-P_N"/>
</dbReference>
<dbReference type="NCBIfam" id="TIGR00461">
    <property type="entry name" value="gcvP"/>
    <property type="match status" value="1"/>
</dbReference>
<gene>
    <name evidence="8 11" type="primary">gcvP</name>
    <name evidence="11" type="ORF">GCM10007907_13010</name>
</gene>
<evidence type="ECO:0000313" key="11">
    <source>
        <dbReference type="EMBL" id="GLR12511.1"/>
    </source>
</evidence>
<evidence type="ECO:0000256" key="4">
    <source>
        <dbReference type="ARBA" id="ARBA00011690"/>
    </source>
</evidence>
<evidence type="ECO:0000256" key="6">
    <source>
        <dbReference type="ARBA" id="ARBA00023002"/>
    </source>
</evidence>
<evidence type="ECO:0000259" key="10">
    <source>
        <dbReference type="Pfam" id="PF21478"/>
    </source>
</evidence>
<dbReference type="PANTHER" id="PTHR11773">
    <property type="entry name" value="GLYCINE DEHYDROGENASE, DECARBOXYLATING"/>
    <property type="match status" value="1"/>
</dbReference>
<dbReference type="InterPro" id="IPR020581">
    <property type="entry name" value="GDC_P"/>
</dbReference>
<dbReference type="InterPro" id="IPR015424">
    <property type="entry name" value="PyrdxlP-dep_Trfase"/>
</dbReference>
<dbReference type="Pfam" id="PF02347">
    <property type="entry name" value="GDC-P"/>
    <property type="match status" value="2"/>
</dbReference>
<evidence type="ECO:0000256" key="2">
    <source>
        <dbReference type="ARBA" id="ARBA00003788"/>
    </source>
</evidence>
<feature type="domain" description="Glycine cleavage system P-protein N-terminal" evidence="9">
    <location>
        <begin position="609"/>
        <end position="727"/>
    </location>
</feature>
<proteinExistence type="inferred from homology"/>
<evidence type="ECO:0000256" key="8">
    <source>
        <dbReference type="HAMAP-Rule" id="MF_00711"/>
    </source>
</evidence>
<reference evidence="12" key="1">
    <citation type="journal article" date="2019" name="Int. J. Syst. Evol. Microbiol.">
        <title>The Global Catalogue of Microorganisms (GCM) 10K type strain sequencing project: providing services to taxonomists for standard genome sequencing and annotation.</title>
        <authorList>
            <consortium name="The Broad Institute Genomics Platform"/>
            <consortium name="The Broad Institute Genome Sequencing Center for Infectious Disease"/>
            <person name="Wu L."/>
            <person name="Ma J."/>
        </authorList>
    </citation>
    <scope>NUCLEOTIDE SEQUENCE [LARGE SCALE GENOMIC DNA]</scope>
    <source>
        <strain evidence="12">NBRC 110044</strain>
    </source>
</reference>
<dbReference type="InterPro" id="IPR015421">
    <property type="entry name" value="PyrdxlP-dep_Trfase_major"/>
</dbReference>
<keyword evidence="12" id="KW-1185">Reference proteome</keyword>
<dbReference type="SUPFAM" id="SSF53383">
    <property type="entry name" value="PLP-dependent transferases"/>
    <property type="match status" value="2"/>
</dbReference>
<protein>
    <recommendedName>
        <fullName evidence="8">Glycine dehydrogenase (decarboxylating)</fullName>
        <ecNumber evidence="8">1.4.4.2</ecNumber>
    </recommendedName>
    <alternativeName>
        <fullName evidence="8">Glycine cleavage system P-protein</fullName>
    </alternativeName>
    <alternativeName>
        <fullName evidence="8">Glycine decarboxylase</fullName>
    </alternativeName>
    <alternativeName>
        <fullName evidence="8">Glycine dehydrogenase (aminomethyl-transferring)</fullName>
    </alternativeName>
</protein>
<dbReference type="InterPro" id="IPR049316">
    <property type="entry name" value="GDC-P_C"/>
</dbReference>
<dbReference type="Gene3D" id="3.40.640.10">
    <property type="entry name" value="Type I PLP-dependent aspartate aminotransferase-like (Major domain)"/>
    <property type="match status" value="2"/>
</dbReference>
<evidence type="ECO:0000256" key="5">
    <source>
        <dbReference type="ARBA" id="ARBA00022898"/>
    </source>
</evidence>
<evidence type="ECO:0000256" key="1">
    <source>
        <dbReference type="ARBA" id="ARBA00001933"/>
    </source>
</evidence>
<sequence length="955" mass="103410">MTPLLSLENHDEFIHRHVGPDQHEIASMLATVGSDSLDGLVKDTLPGTILGGSPCALPDAVTEEAALAEIRAIASKNVIARSFIGMGYHETITPKVILRNVMENPGWYTAYTPYQAEISQGRLQCLLNFQQLVLDLTGLELANASLLDEATAAAEAMAMARRVSKSKSNRFFVDRDALPQTIDVMKTRATAFGWELIYGTAAEAKDHEVFGALFQYPNVNGEIAELEAAVAAIKAMGGLVALATDPMALVVLKSPAALGADIALGSAQRFGVPMGFGGPHAAFFATRDEYKRSVPGRIIGVSVDSAGNPALRMALQTREQHIRREKANSNICTSQVLLANMASLYAVYHGPVGLKRIADRIHRLTAIFVEGLKRVGVTVQTRHFFDTVVVDLGAKAHAAYEAAQSAGYNLRHVSSSQLGISFGERSSRADVKALWTALVGEAAKALDVELLDQERVAALPASLLRTDAILTHPVFNAHHTETEMLRFMKKLQNKDLALDHAMISLGSCTMKLNATAEMIPVTWPEFGDIHPFAPASQTRGYLELVEGLSEQLKAITGFDEICMQPNSGAQGEYAGLLAIRRYHEARGEGHRNICLIPQSAHGTNPATAQMMSMQVVVVACDDNGNVNVADLKAKAEEHSKNLACLMITYPSTHGVFEEAIREICDVIHAHGGQVYMDGANLNALVALVKPAEIGADVSHMNLHKTFCIPHGGGGPGMGPIGLKAHLAPYMANHVVAPIDGPHRGQTAVSAAPFGSASILPISWMYIRMMGGNGLKKATQAALLNANYMAKQLSAHYPILYTGKNGRVAHECIIDLRPLKAASGVTEVDIAKRLMDYGFHAPTMSFPVPGTFMIEPTESESKAELDRFIDAMVSIRKEVEQVQQGNWPADNNPLRNAPHTQFAVVGQWERPYSREVAAYPLEWVRDNKFWPSVGRVDDAYGDRNVVCSCPSIDAYR</sequence>
<dbReference type="PANTHER" id="PTHR11773:SF13">
    <property type="entry name" value="GLYCINE DEHYDROGENASE (DECARBOXYLATING)"/>
    <property type="match status" value="1"/>
</dbReference>
<evidence type="ECO:0000256" key="7">
    <source>
        <dbReference type="ARBA" id="ARBA00049026"/>
    </source>
</evidence>
<dbReference type="RefSeq" id="WP_284195632.1">
    <property type="nucleotide sequence ID" value="NZ_BSOG01000001.1"/>
</dbReference>
<dbReference type="InterPro" id="IPR015422">
    <property type="entry name" value="PyrdxlP-dep_Trfase_small"/>
</dbReference>
<evidence type="ECO:0000256" key="3">
    <source>
        <dbReference type="ARBA" id="ARBA00010756"/>
    </source>
</evidence>
<dbReference type="NCBIfam" id="NF003346">
    <property type="entry name" value="PRK04366.1"/>
    <property type="match status" value="1"/>
</dbReference>
<comment type="subunit">
    <text evidence="4 8">The glycine cleavage system is composed of four proteins: P, T, L and H.</text>
</comment>